<evidence type="ECO:0000256" key="1">
    <source>
        <dbReference type="ARBA" id="ARBA00004651"/>
    </source>
</evidence>
<proteinExistence type="inferred from homology"/>
<organism evidence="9 10">
    <name type="scientific">Williamsia sterculiae</name>
    <dbReference type="NCBI Taxonomy" id="1344003"/>
    <lineage>
        <taxon>Bacteria</taxon>
        <taxon>Bacillati</taxon>
        <taxon>Actinomycetota</taxon>
        <taxon>Actinomycetes</taxon>
        <taxon>Mycobacteriales</taxon>
        <taxon>Nocardiaceae</taxon>
        <taxon>Williamsia</taxon>
    </lineage>
</organism>
<feature type="transmembrane region" description="Helical" evidence="7">
    <location>
        <begin position="55"/>
        <end position="84"/>
    </location>
</feature>
<feature type="transmembrane region" description="Helical" evidence="7">
    <location>
        <begin position="377"/>
        <end position="400"/>
    </location>
</feature>
<feature type="transmembrane region" description="Helical" evidence="7">
    <location>
        <begin position="323"/>
        <end position="356"/>
    </location>
</feature>
<feature type="domain" description="ABC3 transporter permease C-terminal" evidence="8">
    <location>
        <begin position="334"/>
        <end position="452"/>
    </location>
</feature>
<dbReference type="RefSeq" id="WP_076481373.1">
    <property type="nucleotide sequence ID" value="NZ_FTNT01000010.1"/>
</dbReference>
<gene>
    <name evidence="9" type="ORF">SAMN05445060_3177</name>
</gene>
<protein>
    <submittedName>
        <fullName evidence="9">Putative ABC transport system permease protein</fullName>
    </submittedName>
</protein>
<dbReference type="InterPro" id="IPR050250">
    <property type="entry name" value="Macrolide_Exporter_MacB"/>
</dbReference>
<keyword evidence="5 7" id="KW-0472">Membrane</keyword>
<evidence type="ECO:0000256" key="2">
    <source>
        <dbReference type="ARBA" id="ARBA00022475"/>
    </source>
</evidence>
<name>A0A1N7GWH6_9NOCA</name>
<feature type="transmembrane region" description="Helical" evidence="7">
    <location>
        <begin position="222"/>
        <end position="241"/>
    </location>
</feature>
<reference evidence="9 10" key="1">
    <citation type="submission" date="2017-01" db="EMBL/GenBank/DDBJ databases">
        <authorList>
            <person name="Mah S.A."/>
            <person name="Swanson W.J."/>
            <person name="Moy G.W."/>
            <person name="Vacquier V.D."/>
        </authorList>
    </citation>
    <scope>NUCLEOTIDE SEQUENCE [LARGE SCALE GENOMIC DNA]</scope>
    <source>
        <strain evidence="9 10">CPCC 203464</strain>
    </source>
</reference>
<evidence type="ECO:0000256" key="5">
    <source>
        <dbReference type="ARBA" id="ARBA00023136"/>
    </source>
</evidence>
<dbReference type="EMBL" id="FTNT01000010">
    <property type="protein sequence ID" value="SIS16924.1"/>
    <property type="molecule type" value="Genomic_DNA"/>
</dbReference>
<evidence type="ECO:0000259" key="8">
    <source>
        <dbReference type="Pfam" id="PF02687"/>
    </source>
</evidence>
<evidence type="ECO:0000256" key="3">
    <source>
        <dbReference type="ARBA" id="ARBA00022692"/>
    </source>
</evidence>
<keyword evidence="10" id="KW-1185">Reference proteome</keyword>
<accession>A0A1N7GWH6</accession>
<keyword evidence="3 7" id="KW-0812">Transmembrane</keyword>
<dbReference type="GO" id="GO:0022857">
    <property type="term" value="F:transmembrane transporter activity"/>
    <property type="evidence" value="ECO:0007669"/>
    <property type="project" value="TreeGrafter"/>
</dbReference>
<dbReference type="PANTHER" id="PTHR30572">
    <property type="entry name" value="MEMBRANE COMPONENT OF TRANSPORTER-RELATED"/>
    <property type="match status" value="1"/>
</dbReference>
<feature type="domain" description="ABC3 transporter permease C-terminal" evidence="8">
    <location>
        <begin position="61"/>
        <end position="175"/>
    </location>
</feature>
<feature type="transmembrane region" description="Helical" evidence="7">
    <location>
        <begin position="283"/>
        <end position="303"/>
    </location>
</feature>
<feature type="transmembrane region" description="Helical" evidence="7">
    <location>
        <begin position="420"/>
        <end position="441"/>
    </location>
</feature>
<dbReference type="OrthoDB" id="9780560at2"/>
<comment type="subcellular location">
    <subcellularLocation>
        <location evidence="1">Cell membrane</location>
        <topology evidence="1">Multi-pass membrane protein</topology>
    </subcellularLocation>
</comment>
<dbReference type="Proteomes" id="UP000186218">
    <property type="component" value="Unassembled WGS sequence"/>
</dbReference>
<evidence type="ECO:0000313" key="10">
    <source>
        <dbReference type="Proteomes" id="UP000186218"/>
    </source>
</evidence>
<evidence type="ECO:0000256" key="6">
    <source>
        <dbReference type="ARBA" id="ARBA00038076"/>
    </source>
</evidence>
<dbReference type="InterPro" id="IPR003838">
    <property type="entry name" value="ABC3_permease_C"/>
</dbReference>
<feature type="transmembrane region" description="Helical" evidence="7">
    <location>
        <begin position="21"/>
        <end position="43"/>
    </location>
</feature>
<evidence type="ECO:0000313" key="9">
    <source>
        <dbReference type="EMBL" id="SIS16924.1"/>
    </source>
</evidence>
<feature type="transmembrane region" description="Helical" evidence="7">
    <location>
        <begin position="193"/>
        <end position="216"/>
    </location>
</feature>
<evidence type="ECO:0000256" key="7">
    <source>
        <dbReference type="SAM" id="Phobius"/>
    </source>
</evidence>
<keyword evidence="4 7" id="KW-1133">Transmembrane helix</keyword>
<feature type="transmembrane region" description="Helical" evidence="7">
    <location>
        <begin position="105"/>
        <end position="132"/>
    </location>
</feature>
<sequence length="459" mass="45796">MRSAGAKLVVGSLRELTTIGLVCGLGSAYATALVIAGDILSTIGDKDGGSVGAQLAAVAAVFIGVALFVSGVVISNGVDTVIAARHQQLTMLRLVGADSHQLRDSLLRAVVAVAAIGATIGLVLSVITGAVVRKILVRRGTLPDTDYHVVPIAVWIAAAAVMVTAVVAAVAGARRPLAGTAVVATSRSGEVSVVRTASSVVLICLGMVGLAGAAILGEKASAAGILVAFGGASTVCAGILLSARMVVPRLVAVAGRLLGGSAPSLVARKNAVSDPLRTTRSTIGLLIGVTLVTTISAGMNSLTEATDSWRGMSPEQADIVRQTMSVVSAVLIGMVAISAIIAAVGFVSTMSLTVITRTREIGMLRAMGFTARQVRSMITLESLALSGTAALAGLALGIVFGSVGAQSVVGRVTSGIPVGLPWQALSAIVGGTLVLVLVASLPPSRRAVGISPVDALATS</sequence>
<dbReference type="GO" id="GO:0005886">
    <property type="term" value="C:plasma membrane"/>
    <property type="evidence" value="ECO:0007669"/>
    <property type="project" value="UniProtKB-SubCell"/>
</dbReference>
<comment type="similarity">
    <text evidence="6">Belongs to the ABC-4 integral membrane protein family.</text>
</comment>
<dbReference type="AlphaFoldDB" id="A0A1N7GWH6"/>
<dbReference type="PANTHER" id="PTHR30572:SF4">
    <property type="entry name" value="ABC TRANSPORTER PERMEASE YTRF"/>
    <property type="match status" value="1"/>
</dbReference>
<evidence type="ECO:0000256" key="4">
    <source>
        <dbReference type="ARBA" id="ARBA00022989"/>
    </source>
</evidence>
<dbReference type="Pfam" id="PF02687">
    <property type="entry name" value="FtsX"/>
    <property type="match status" value="2"/>
</dbReference>
<dbReference type="STRING" id="1344003.SAMN05445060_3177"/>
<keyword evidence="2" id="KW-1003">Cell membrane</keyword>
<feature type="transmembrane region" description="Helical" evidence="7">
    <location>
        <begin position="152"/>
        <end position="173"/>
    </location>
</feature>